<dbReference type="GO" id="GO:0008270">
    <property type="term" value="F:zinc ion binding"/>
    <property type="evidence" value="ECO:0007669"/>
    <property type="project" value="UniProtKB-KW"/>
</dbReference>
<dbReference type="GO" id="GO:0042026">
    <property type="term" value="P:protein refolding"/>
    <property type="evidence" value="ECO:0007669"/>
    <property type="project" value="TreeGrafter"/>
</dbReference>
<dbReference type="PANTHER" id="PTHR43096">
    <property type="entry name" value="DNAJ HOMOLOG 1, MITOCHONDRIAL-RELATED"/>
    <property type="match status" value="1"/>
</dbReference>
<dbReference type="SUPFAM" id="SSF46565">
    <property type="entry name" value="Chaperone J-domain"/>
    <property type="match status" value="1"/>
</dbReference>
<dbReference type="Gene3D" id="1.10.287.110">
    <property type="entry name" value="DnaJ domain"/>
    <property type="match status" value="1"/>
</dbReference>
<dbReference type="InterPro" id="IPR018253">
    <property type="entry name" value="DnaJ_domain_CS"/>
</dbReference>
<dbReference type="InterPro" id="IPR008971">
    <property type="entry name" value="HSP40/DnaJ_pept-bd"/>
</dbReference>
<dbReference type="Proteomes" id="UP000192917">
    <property type="component" value="Unassembled WGS sequence"/>
</dbReference>
<dbReference type="Pfam" id="PF00226">
    <property type="entry name" value="DnaJ"/>
    <property type="match status" value="1"/>
</dbReference>
<dbReference type="PROSITE" id="PS00636">
    <property type="entry name" value="DNAJ_1"/>
    <property type="match status" value="1"/>
</dbReference>
<keyword evidence="1" id="KW-0479">Metal-binding</keyword>
<evidence type="ECO:0000313" key="8">
    <source>
        <dbReference type="Proteomes" id="UP000192917"/>
    </source>
</evidence>
<dbReference type="InterPro" id="IPR036869">
    <property type="entry name" value="J_dom_sf"/>
</dbReference>
<dbReference type="SUPFAM" id="SSF49493">
    <property type="entry name" value="HSP40/DnaJ peptide-binding domain"/>
    <property type="match status" value="2"/>
</dbReference>
<evidence type="ECO:0000313" key="7">
    <source>
        <dbReference type="EMBL" id="SMF60786.1"/>
    </source>
</evidence>
<sequence length="305" mass="33020">MSDLYSTLGVSREASADEIKRAYRKLAKELHPDLNPGDKTVEQRFKEINAAYSLLSDPDKRKRYDAGEIDAAGQEKPSRGFYRSYADAGMGQKYHGFDAEAAEDIFSDLFGGFGRSRRAGGRTPRQRGADVSYSVHIDFLEAANGARKRIQLADGKTVDVTIPAGTADGQTLRLKGQGLPGLGGAGAGDAYVEVHIAPHRFFTRKDSDIHLEVPVSLPEAVLGATISVPTVEGKVSMKVPAGANSGTTLRLKGKGTVDQKSGERGDQYVKLKVVLPEKPDAELQRFMESWGKEHGYDPRKKAGLA</sequence>
<dbReference type="RefSeq" id="WP_085125027.1">
    <property type="nucleotide sequence ID" value="NZ_FWZX01000023.1"/>
</dbReference>
<dbReference type="AlphaFoldDB" id="A0A1Y6CKJ1"/>
<evidence type="ECO:0000256" key="5">
    <source>
        <dbReference type="ARBA" id="ARBA00023186"/>
    </source>
</evidence>
<dbReference type="CDD" id="cd06257">
    <property type="entry name" value="DnaJ"/>
    <property type="match status" value="1"/>
</dbReference>
<dbReference type="Pfam" id="PF01556">
    <property type="entry name" value="DnaJ_C"/>
    <property type="match status" value="1"/>
</dbReference>
<accession>A0A1Y6CKJ1</accession>
<dbReference type="InterPro" id="IPR001623">
    <property type="entry name" value="DnaJ_domain"/>
</dbReference>
<dbReference type="PRINTS" id="PR00625">
    <property type="entry name" value="JDOMAIN"/>
</dbReference>
<evidence type="ECO:0000256" key="3">
    <source>
        <dbReference type="ARBA" id="ARBA00022771"/>
    </source>
</evidence>
<dbReference type="CDD" id="cd10747">
    <property type="entry name" value="DnaJ_C"/>
    <property type="match status" value="1"/>
</dbReference>
<gene>
    <name evidence="7" type="ORF">SAMN05428998_12394</name>
</gene>
<evidence type="ECO:0000256" key="2">
    <source>
        <dbReference type="ARBA" id="ARBA00022737"/>
    </source>
</evidence>
<dbReference type="PANTHER" id="PTHR43096:SF52">
    <property type="entry name" value="DNAJ HOMOLOG 1, MITOCHONDRIAL-RELATED"/>
    <property type="match status" value="1"/>
</dbReference>
<protein>
    <submittedName>
        <fullName evidence="7">DnaJ-class molecular chaperone with C-terminal Zn finger domain</fullName>
    </submittedName>
</protein>
<dbReference type="Gene3D" id="2.60.260.20">
    <property type="entry name" value="Urease metallochaperone UreE, N-terminal domain"/>
    <property type="match status" value="2"/>
</dbReference>
<dbReference type="FunFam" id="2.60.260.20:FF:000005">
    <property type="entry name" value="Chaperone protein dnaJ 1, mitochondrial"/>
    <property type="match status" value="1"/>
</dbReference>
<dbReference type="EMBL" id="FWZX01000023">
    <property type="protein sequence ID" value="SMF60786.1"/>
    <property type="molecule type" value="Genomic_DNA"/>
</dbReference>
<feature type="domain" description="J" evidence="6">
    <location>
        <begin position="3"/>
        <end position="68"/>
    </location>
</feature>
<keyword evidence="2" id="KW-0677">Repeat</keyword>
<dbReference type="InterPro" id="IPR002939">
    <property type="entry name" value="DnaJ_C"/>
</dbReference>
<proteinExistence type="predicted"/>
<dbReference type="PROSITE" id="PS50076">
    <property type="entry name" value="DNAJ_2"/>
    <property type="match status" value="1"/>
</dbReference>
<keyword evidence="8" id="KW-1185">Reference proteome</keyword>
<dbReference type="GO" id="GO:0051082">
    <property type="term" value="F:unfolded protein binding"/>
    <property type="evidence" value="ECO:0007669"/>
    <property type="project" value="InterPro"/>
</dbReference>
<keyword evidence="4" id="KW-0862">Zinc</keyword>
<keyword evidence="5" id="KW-0143">Chaperone</keyword>
<dbReference type="SMART" id="SM00271">
    <property type="entry name" value="DnaJ"/>
    <property type="match status" value="1"/>
</dbReference>
<reference evidence="7 8" key="1">
    <citation type="submission" date="2017-04" db="EMBL/GenBank/DDBJ databases">
        <authorList>
            <person name="Afonso C.L."/>
            <person name="Miller P.J."/>
            <person name="Scott M.A."/>
            <person name="Spackman E."/>
            <person name="Goraichik I."/>
            <person name="Dimitrov K.M."/>
            <person name="Suarez D.L."/>
            <person name="Swayne D.E."/>
        </authorList>
    </citation>
    <scope>NUCLEOTIDE SEQUENCE [LARGE SCALE GENOMIC DNA]</scope>
    <source>
        <strain evidence="7 8">USBA 355</strain>
    </source>
</reference>
<evidence type="ECO:0000256" key="4">
    <source>
        <dbReference type="ARBA" id="ARBA00022833"/>
    </source>
</evidence>
<keyword evidence="3" id="KW-0863">Zinc-finger</keyword>
<dbReference type="STRING" id="560819.SAMN05428998_12394"/>
<evidence type="ECO:0000259" key="6">
    <source>
        <dbReference type="PROSITE" id="PS50076"/>
    </source>
</evidence>
<dbReference type="GO" id="GO:0005737">
    <property type="term" value="C:cytoplasm"/>
    <property type="evidence" value="ECO:0007669"/>
    <property type="project" value="TreeGrafter"/>
</dbReference>
<evidence type="ECO:0000256" key="1">
    <source>
        <dbReference type="ARBA" id="ARBA00022723"/>
    </source>
</evidence>
<organism evidence="7 8">
    <name type="scientific">Tistlia consotensis USBA 355</name>
    <dbReference type="NCBI Taxonomy" id="560819"/>
    <lineage>
        <taxon>Bacteria</taxon>
        <taxon>Pseudomonadati</taxon>
        <taxon>Pseudomonadota</taxon>
        <taxon>Alphaproteobacteria</taxon>
        <taxon>Rhodospirillales</taxon>
        <taxon>Rhodovibrionaceae</taxon>
        <taxon>Tistlia</taxon>
    </lineage>
</organism>
<name>A0A1Y6CKJ1_9PROT</name>